<comment type="caution">
    <text evidence="1">The sequence shown here is derived from an EMBL/GenBank/DDBJ whole genome shotgun (WGS) entry which is preliminary data.</text>
</comment>
<reference evidence="1 3" key="1">
    <citation type="submission" date="2018-09" db="EMBL/GenBank/DDBJ databases">
        <title>Murine metabolic-syndrome-specific gut microbial biobank.</title>
        <authorList>
            <person name="Liu C."/>
        </authorList>
    </citation>
    <scope>NUCLEOTIDE SEQUENCE [LARGE SCALE GENOMIC DNA]</scope>
    <source>
        <strain evidence="1 3">8-P5</strain>
    </source>
</reference>
<reference evidence="2 4" key="2">
    <citation type="submission" date="2019-04" db="EMBL/GenBank/DDBJ databases">
        <title>Microbes associate with the intestines of laboratory mice.</title>
        <authorList>
            <person name="Navarre W."/>
            <person name="Wong E."/>
            <person name="Huang K."/>
            <person name="Tropini C."/>
            <person name="Ng K."/>
            <person name="Yu B."/>
        </authorList>
    </citation>
    <scope>NUCLEOTIDE SEQUENCE [LARGE SCALE GENOMIC DNA]</scope>
    <source>
        <strain evidence="2 4">NM39_I3</strain>
    </source>
</reference>
<organism evidence="1 3">
    <name type="scientific">Parabacteroides distasonis</name>
    <dbReference type="NCBI Taxonomy" id="823"/>
    <lineage>
        <taxon>Bacteria</taxon>
        <taxon>Pseudomonadati</taxon>
        <taxon>Bacteroidota</taxon>
        <taxon>Bacteroidia</taxon>
        <taxon>Bacteroidales</taxon>
        <taxon>Tannerellaceae</taxon>
        <taxon>Parabacteroides</taxon>
    </lineage>
</organism>
<proteinExistence type="predicted"/>
<dbReference type="AlphaFoldDB" id="A0A3L7ZSG6"/>
<sequence>MKKSIILIFSLAFIFSNCSHEEIKPSPQSCEVIYPDSTPPIIIPDPELGEGSCETDRDWKFRDLIEDFQMHFTNPITIDQAGNPNWKIGTPDDVLLRYRNTYYMILQNYDYCKAHYGK</sequence>
<dbReference type="RefSeq" id="WP_121735006.1">
    <property type="nucleotide sequence ID" value="NZ_QXXG01000013.1"/>
</dbReference>
<dbReference type="EMBL" id="SRYM01000012">
    <property type="protein sequence ID" value="TGY59649.1"/>
    <property type="molecule type" value="Genomic_DNA"/>
</dbReference>
<evidence type="ECO:0000313" key="3">
    <source>
        <dbReference type="Proteomes" id="UP000278164"/>
    </source>
</evidence>
<name>A0A3L7ZSG6_PARDI</name>
<accession>A0A3L7ZSG6</accession>
<dbReference type="EMBL" id="RAYI01000005">
    <property type="protein sequence ID" value="RLT74688.1"/>
    <property type="molecule type" value="Genomic_DNA"/>
</dbReference>
<evidence type="ECO:0000313" key="4">
    <source>
        <dbReference type="Proteomes" id="UP000310032"/>
    </source>
</evidence>
<protein>
    <submittedName>
        <fullName evidence="1">Uncharacterized protein</fullName>
    </submittedName>
</protein>
<dbReference type="Proteomes" id="UP000310032">
    <property type="component" value="Unassembled WGS sequence"/>
</dbReference>
<dbReference type="Proteomes" id="UP000278164">
    <property type="component" value="Unassembled WGS sequence"/>
</dbReference>
<evidence type="ECO:0000313" key="2">
    <source>
        <dbReference type="EMBL" id="TGY59649.1"/>
    </source>
</evidence>
<gene>
    <name evidence="1" type="ORF">D7V78_03410</name>
    <name evidence="2" type="ORF">E5342_06245</name>
</gene>
<evidence type="ECO:0000313" key="1">
    <source>
        <dbReference type="EMBL" id="RLT74688.1"/>
    </source>
</evidence>